<reference evidence="2 3" key="1">
    <citation type="journal article" date="2010" name="Proc. Natl. Acad. Sci. U.S.A.">
        <title>Insights into evolution of multicellular fungi from the assembled chromosomes of the mushroom Coprinopsis cinerea (Coprinus cinereus).</title>
        <authorList>
            <person name="Stajich J.E."/>
            <person name="Wilke S.K."/>
            <person name="Ahren D."/>
            <person name="Au C.H."/>
            <person name="Birren B.W."/>
            <person name="Borodovsky M."/>
            <person name="Burns C."/>
            <person name="Canback B."/>
            <person name="Casselton L.A."/>
            <person name="Cheng C.K."/>
            <person name="Deng J."/>
            <person name="Dietrich F.S."/>
            <person name="Fargo D.C."/>
            <person name="Farman M.L."/>
            <person name="Gathman A.C."/>
            <person name="Goldberg J."/>
            <person name="Guigo R."/>
            <person name="Hoegger P.J."/>
            <person name="Hooker J.B."/>
            <person name="Huggins A."/>
            <person name="James T.Y."/>
            <person name="Kamada T."/>
            <person name="Kilaru S."/>
            <person name="Kodira C."/>
            <person name="Kues U."/>
            <person name="Kupfer D."/>
            <person name="Kwan H.S."/>
            <person name="Lomsadze A."/>
            <person name="Li W."/>
            <person name="Lilly W.W."/>
            <person name="Ma L.J."/>
            <person name="Mackey A.J."/>
            <person name="Manning G."/>
            <person name="Martin F."/>
            <person name="Muraguchi H."/>
            <person name="Natvig D.O."/>
            <person name="Palmerini H."/>
            <person name="Ramesh M.A."/>
            <person name="Rehmeyer C.J."/>
            <person name="Roe B.A."/>
            <person name="Shenoy N."/>
            <person name="Stanke M."/>
            <person name="Ter-Hovhannisyan V."/>
            <person name="Tunlid A."/>
            <person name="Velagapudi R."/>
            <person name="Vision T.J."/>
            <person name="Zeng Q."/>
            <person name="Zolan M.E."/>
            <person name="Pukkila P.J."/>
        </authorList>
    </citation>
    <scope>NUCLEOTIDE SEQUENCE [LARGE SCALE GENOMIC DNA]</scope>
    <source>
        <strain evidence="3">Okayama-7 / 130 / ATCC MYA-4618 / FGSC 9003</strain>
    </source>
</reference>
<proteinExistence type="predicted"/>
<protein>
    <submittedName>
        <fullName evidence="2">Uncharacterized protein</fullName>
    </submittedName>
</protein>
<dbReference type="eggNOG" id="ENOG502S2I3">
    <property type="taxonomic scope" value="Eukaryota"/>
</dbReference>
<accession>A8NIG6</accession>
<dbReference type="Proteomes" id="UP000001861">
    <property type="component" value="Unassembled WGS sequence"/>
</dbReference>
<dbReference type="RefSeq" id="XP_001833992.1">
    <property type="nucleotide sequence ID" value="XM_001833940.2"/>
</dbReference>
<gene>
    <name evidence="2" type="ORF">CC1G_09406</name>
</gene>
<dbReference type="KEGG" id="cci:CC1G_09406"/>
<dbReference type="OMA" id="TTCTRNI"/>
<sequence length="294" mass="30281">MKSFAVLSAVVAVAVAQSNPLIPSGISDSCRTFLTNLNTNADIAKCTDALTTALSSFAPGKTDTATASDITGALNNLCSTSTTAACPSSVISSQVTNFYAACPDELTSSPNADVVRMYDIIFSIVPMQKAICSKGDDGKWCVMSGNPLSDSSASDLQSSLYTQDGQTIIPNTDAFSSNNLPFLLLSPDLDKEALCTACTRNVLSAYITYESDVPYAPGLGKSQLLGEQGALFSAVQEKCGAKFMDNEIKAAGGLGTSNGNGIFSSGAAPSIDVAFQSLMAVFAGFTTLAVTAAL</sequence>
<evidence type="ECO:0000313" key="3">
    <source>
        <dbReference type="Proteomes" id="UP000001861"/>
    </source>
</evidence>
<organism evidence="2 3">
    <name type="scientific">Coprinopsis cinerea (strain Okayama-7 / 130 / ATCC MYA-4618 / FGSC 9003)</name>
    <name type="common">Inky cap fungus</name>
    <name type="synonym">Hormographiella aspergillata</name>
    <dbReference type="NCBI Taxonomy" id="240176"/>
    <lineage>
        <taxon>Eukaryota</taxon>
        <taxon>Fungi</taxon>
        <taxon>Dikarya</taxon>
        <taxon>Basidiomycota</taxon>
        <taxon>Agaricomycotina</taxon>
        <taxon>Agaricomycetes</taxon>
        <taxon>Agaricomycetidae</taxon>
        <taxon>Agaricales</taxon>
        <taxon>Agaricineae</taxon>
        <taxon>Psathyrellaceae</taxon>
        <taxon>Coprinopsis</taxon>
    </lineage>
</organism>
<dbReference type="EMBL" id="AACS02000010">
    <property type="protein sequence ID" value="EAU87787.1"/>
    <property type="molecule type" value="Genomic_DNA"/>
</dbReference>
<dbReference type="GeneID" id="6010508"/>
<dbReference type="OrthoDB" id="5588482at2759"/>
<dbReference type="AlphaFoldDB" id="A8NIG6"/>
<name>A8NIG6_COPC7</name>
<keyword evidence="1" id="KW-0732">Signal</keyword>
<evidence type="ECO:0000313" key="2">
    <source>
        <dbReference type="EMBL" id="EAU87787.1"/>
    </source>
</evidence>
<comment type="caution">
    <text evidence="2">The sequence shown here is derived from an EMBL/GenBank/DDBJ whole genome shotgun (WGS) entry which is preliminary data.</text>
</comment>
<evidence type="ECO:0000256" key="1">
    <source>
        <dbReference type="SAM" id="SignalP"/>
    </source>
</evidence>
<feature type="chain" id="PRO_5002724296" evidence="1">
    <location>
        <begin position="17"/>
        <end position="294"/>
    </location>
</feature>
<dbReference type="InParanoid" id="A8NIG6"/>
<dbReference type="VEuPathDB" id="FungiDB:CC1G_09406"/>
<feature type="signal peptide" evidence="1">
    <location>
        <begin position="1"/>
        <end position="16"/>
    </location>
</feature>
<keyword evidence="3" id="KW-1185">Reference proteome</keyword>